<keyword evidence="1" id="KW-0614">Plasmid</keyword>
<evidence type="ECO:0000313" key="1">
    <source>
        <dbReference type="EMBL" id="ABW32064.1"/>
    </source>
</evidence>
<name>A8ZLN7_ACAM1</name>
<organism evidence="1 2">
    <name type="scientific">Acaryochloris marina (strain MBIC 11017)</name>
    <dbReference type="NCBI Taxonomy" id="329726"/>
    <lineage>
        <taxon>Bacteria</taxon>
        <taxon>Bacillati</taxon>
        <taxon>Cyanobacteriota</taxon>
        <taxon>Cyanophyceae</taxon>
        <taxon>Acaryochloridales</taxon>
        <taxon>Acaryochloridaceae</taxon>
        <taxon>Acaryochloris</taxon>
    </lineage>
</organism>
<reference evidence="1 2" key="1">
    <citation type="journal article" date="2008" name="Proc. Natl. Acad. Sci. U.S.A.">
        <title>Niche adaptation and genome expansion in the chlorophyll d-producing cyanobacterium Acaryochloris marina.</title>
        <authorList>
            <person name="Swingley W.D."/>
            <person name="Chen M."/>
            <person name="Cheung P.C."/>
            <person name="Conrad A.L."/>
            <person name="Dejesa L.C."/>
            <person name="Hao J."/>
            <person name="Honchak B.M."/>
            <person name="Karbach L.E."/>
            <person name="Kurdoglu A."/>
            <person name="Lahiri S."/>
            <person name="Mastrian S.D."/>
            <person name="Miyashita H."/>
            <person name="Page L."/>
            <person name="Ramakrishna P."/>
            <person name="Satoh S."/>
            <person name="Sattley W.M."/>
            <person name="Shimada Y."/>
            <person name="Taylor H.L."/>
            <person name="Tomo T."/>
            <person name="Tsuchiya T."/>
            <person name="Wang Z.T."/>
            <person name="Raymond J."/>
            <person name="Mimuro M."/>
            <person name="Blankenship R.E."/>
            <person name="Touchman J.W."/>
        </authorList>
    </citation>
    <scope>NUCLEOTIDE SEQUENCE [LARGE SCALE GENOMIC DNA]</scope>
    <source>
        <strain evidence="2">MBIC 11017</strain>
        <plasmid evidence="2">Plasmid pREB2</plasmid>
    </source>
</reference>
<geneLocation type="plasmid" evidence="1 2">
    <name>pREB2</name>
</geneLocation>
<dbReference type="EMBL" id="CP000839">
    <property type="protein sequence ID" value="ABW32064.1"/>
    <property type="molecule type" value="Genomic_DNA"/>
</dbReference>
<dbReference type="AlphaFoldDB" id="A8ZLN7"/>
<dbReference type="HOGENOM" id="CLU_2205712_0_0_3"/>
<proteinExistence type="predicted"/>
<dbReference type="RefSeq" id="WP_012167211.1">
    <property type="nucleotide sequence ID" value="NC_009927.1"/>
</dbReference>
<dbReference type="Proteomes" id="UP000000268">
    <property type="component" value="Plasmid pREB2"/>
</dbReference>
<dbReference type="OrthoDB" id="425633at2"/>
<gene>
    <name evidence="1" type="ordered locus">AM1_B0346</name>
</gene>
<accession>A8ZLN7</accession>
<protein>
    <submittedName>
        <fullName evidence="1">Uncharacterized protein</fullName>
    </submittedName>
</protein>
<sequence length="107" mass="12031">MTDKTYKASWAKIGNSSGYRITSDFFREHPEFVGSDGVIQVIAPDTVVFSRAKTEEEGQEEDDLMLSLYLDFLTKQALANPDELEEYTQDMADEDEELIAGVILDAD</sequence>
<keyword evidence="2" id="KW-1185">Reference proteome</keyword>
<evidence type="ECO:0000313" key="2">
    <source>
        <dbReference type="Proteomes" id="UP000000268"/>
    </source>
</evidence>
<dbReference type="KEGG" id="amr:AM1_B0346"/>